<dbReference type="EMBL" id="CP047180">
    <property type="protein sequence ID" value="QHC62738.1"/>
    <property type="molecule type" value="Genomic_DNA"/>
</dbReference>
<protein>
    <submittedName>
        <fullName evidence="3">Deaminase</fullName>
    </submittedName>
</protein>
<dbReference type="SUPFAM" id="SSF53597">
    <property type="entry name" value="Dihydrofolate reductase-like"/>
    <property type="match status" value="1"/>
</dbReference>
<accession>A0ABX6GYX8</accession>
<sequence>MGRISATESVSLDGVMQGPGRRDEDTRGGFAHGGWGNGYQDEVSMTFMAEGMTGEGAMLFGRRTYEDLLGYWTTTAEPNPFTDLLTQAPKYVVSRSAETELGYPNSTLLVGDAVQTVSALRDSFDGDLTVLGSGELVRALHRAGLVDEYVLQTHPIVLGSGQRLFGDSDRTSLVLQRSVATTTGVLIAQYVVER</sequence>
<keyword evidence="4" id="KW-1185">Reference proteome</keyword>
<dbReference type="InterPro" id="IPR002734">
    <property type="entry name" value="RibDG_C"/>
</dbReference>
<feature type="domain" description="Bacterial bifunctional deaminase-reductase C-terminal" evidence="2">
    <location>
        <begin position="6"/>
        <end position="186"/>
    </location>
</feature>
<name>A0ABX6GYX8_9MICO</name>
<dbReference type="InterPro" id="IPR024072">
    <property type="entry name" value="DHFR-like_dom_sf"/>
</dbReference>
<dbReference type="Proteomes" id="UP000464597">
    <property type="component" value="Chromosome"/>
</dbReference>
<dbReference type="PANTHER" id="PTHR38011:SF2">
    <property type="entry name" value="BIFUNCTIONAL DEAMINASE-REDUCTASE DOMAIN PROTEIN"/>
    <property type="match status" value="1"/>
</dbReference>
<proteinExistence type="predicted"/>
<dbReference type="RefSeq" id="WP_159422674.1">
    <property type="nucleotide sequence ID" value="NZ_CP047180.1"/>
</dbReference>
<gene>
    <name evidence="3" type="ORF">GSU69_08630</name>
</gene>
<evidence type="ECO:0000259" key="2">
    <source>
        <dbReference type="Pfam" id="PF01872"/>
    </source>
</evidence>
<evidence type="ECO:0000313" key="3">
    <source>
        <dbReference type="EMBL" id="QHC62738.1"/>
    </source>
</evidence>
<evidence type="ECO:0000256" key="1">
    <source>
        <dbReference type="SAM" id="MobiDB-lite"/>
    </source>
</evidence>
<evidence type="ECO:0000313" key="4">
    <source>
        <dbReference type="Proteomes" id="UP000464597"/>
    </source>
</evidence>
<feature type="region of interest" description="Disordered" evidence="1">
    <location>
        <begin position="1"/>
        <end position="33"/>
    </location>
</feature>
<reference evidence="4" key="1">
    <citation type="submission" date="2019-12" db="EMBL/GenBank/DDBJ databases">
        <title>Complete and draft genome sequences of new strains and members of some known species of the genus Rathayibacter isolated from plants.</title>
        <authorList>
            <person name="Tarlachkov S.V."/>
            <person name="Starodumova I.P."/>
            <person name="Dorofeeva L.V."/>
            <person name="Prisyazhnaya N.V."/>
            <person name="Leyn S."/>
            <person name="Zlamal J."/>
            <person name="Elan M."/>
            <person name="Osterman A.L."/>
            <person name="Nadler S."/>
            <person name="Subbotin S.A."/>
            <person name="Evtushenko L.I."/>
        </authorList>
    </citation>
    <scope>NUCLEOTIDE SEQUENCE [LARGE SCALE GENOMIC DNA]</scope>
    <source>
        <strain evidence="4">VKM Ac-2802</strain>
    </source>
</reference>
<dbReference type="Gene3D" id="3.40.430.10">
    <property type="entry name" value="Dihydrofolate Reductase, subunit A"/>
    <property type="match status" value="1"/>
</dbReference>
<organism evidence="3 4">
    <name type="scientific">Rathayibacter festucae</name>
    <dbReference type="NCBI Taxonomy" id="110937"/>
    <lineage>
        <taxon>Bacteria</taxon>
        <taxon>Bacillati</taxon>
        <taxon>Actinomycetota</taxon>
        <taxon>Actinomycetes</taxon>
        <taxon>Micrococcales</taxon>
        <taxon>Microbacteriaceae</taxon>
        <taxon>Rathayibacter</taxon>
    </lineage>
</organism>
<dbReference type="InterPro" id="IPR050765">
    <property type="entry name" value="Riboflavin_Biosynth_HTPR"/>
</dbReference>
<dbReference type="PANTHER" id="PTHR38011">
    <property type="entry name" value="DIHYDROFOLATE REDUCTASE FAMILY PROTEIN (AFU_ORTHOLOGUE AFUA_8G06820)"/>
    <property type="match status" value="1"/>
</dbReference>
<feature type="compositionally biased region" description="Polar residues" evidence="1">
    <location>
        <begin position="1"/>
        <end position="10"/>
    </location>
</feature>
<dbReference type="Pfam" id="PF01872">
    <property type="entry name" value="RibD_C"/>
    <property type="match status" value="1"/>
</dbReference>